<evidence type="ECO:0000256" key="7">
    <source>
        <dbReference type="ARBA" id="ARBA00022993"/>
    </source>
</evidence>
<accession>A0AA43XJE0</accession>
<dbReference type="GO" id="GO:0005737">
    <property type="term" value="C:cytoplasm"/>
    <property type="evidence" value="ECO:0007669"/>
    <property type="project" value="UniProtKB-SubCell"/>
</dbReference>
<dbReference type="GO" id="GO:0015937">
    <property type="term" value="P:coenzyme A biosynthetic process"/>
    <property type="evidence" value="ECO:0007669"/>
    <property type="project" value="UniProtKB-UniRule"/>
</dbReference>
<evidence type="ECO:0000256" key="6">
    <source>
        <dbReference type="ARBA" id="ARBA00022840"/>
    </source>
</evidence>
<dbReference type="PANTHER" id="PTHR10695:SF46">
    <property type="entry name" value="BIFUNCTIONAL COENZYME A SYNTHASE-RELATED"/>
    <property type="match status" value="1"/>
</dbReference>
<comment type="catalytic activity">
    <reaction evidence="8">
        <text>3'-dephospho-CoA + ATP = ADP + CoA + H(+)</text>
        <dbReference type="Rhea" id="RHEA:18245"/>
        <dbReference type="ChEBI" id="CHEBI:15378"/>
        <dbReference type="ChEBI" id="CHEBI:30616"/>
        <dbReference type="ChEBI" id="CHEBI:57287"/>
        <dbReference type="ChEBI" id="CHEBI:57328"/>
        <dbReference type="ChEBI" id="CHEBI:456216"/>
        <dbReference type="EC" id="2.7.1.24"/>
    </reaction>
</comment>
<dbReference type="FunFam" id="3.40.50.300:FF:000991">
    <property type="entry name" value="Dephospho-CoA kinase"/>
    <property type="match status" value="1"/>
</dbReference>
<dbReference type="Pfam" id="PF01121">
    <property type="entry name" value="CoaE"/>
    <property type="match status" value="1"/>
</dbReference>
<keyword evidence="5 8" id="KW-0418">Kinase</keyword>
<dbReference type="InterPro" id="IPR027417">
    <property type="entry name" value="P-loop_NTPase"/>
</dbReference>
<evidence type="ECO:0000313" key="11">
    <source>
        <dbReference type="Proteomes" id="UP000449710"/>
    </source>
</evidence>
<dbReference type="CDD" id="cd02022">
    <property type="entry name" value="DPCK"/>
    <property type="match status" value="1"/>
</dbReference>
<dbReference type="SUPFAM" id="SSF52540">
    <property type="entry name" value="P-loop containing nucleoside triphosphate hydrolases"/>
    <property type="match status" value="1"/>
</dbReference>
<dbReference type="EC" id="2.7.1.24" evidence="8 9"/>
<evidence type="ECO:0000256" key="5">
    <source>
        <dbReference type="ARBA" id="ARBA00022777"/>
    </source>
</evidence>
<keyword evidence="4 8" id="KW-0547">Nucleotide-binding</keyword>
<evidence type="ECO:0000256" key="3">
    <source>
        <dbReference type="ARBA" id="ARBA00022679"/>
    </source>
</evidence>
<proteinExistence type="inferred from homology"/>
<evidence type="ECO:0000256" key="4">
    <source>
        <dbReference type="ARBA" id="ARBA00022741"/>
    </source>
</evidence>
<keyword evidence="7 8" id="KW-0173">Coenzyme A biosynthesis</keyword>
<reference evidence="10 11" key="1">
    <citation type="submission" date="2019-04" db="EMBL/GenBank/DDBJ databases">
        <title>Isachenkonia alkalipeptolytica gen. nov. sp. nov. a new anaerobic, alkiliphilic organothrophic bacterium capable to reduce synthesized ferrihydrite isolated from a soda lake.</title>
        <authorList>
            <person name="Toshchakov S.V."/>
            <person name="Zavarzina D.G."/>
            <person name="Zhilina T.N."/>
            <person name="Kostrikina N.A."/>
            <person name="Kublanov I.V."/>
        </authorList>
    </citation>
    <scope>NUCLEOTIDE SEQUENCE [LARGE SCALE GENOMIC DNA]</scope>
    <source>
        <strain evidence="10 11">Z-1701</strain>
    </source>
</reference>
<keyword evidence="6 8" id="KW-0067">ATP-binding</keyword>
<dbReference type="RefSeq" id="WP_160719896.1">
    <property type="nucleotide sequence ID" value="NZ_SUMG01000004.1"/>
</dbReference>
<dbReference type="Proteomes" id="UP000449710">
    <property type="component" value="Unassembled WGS sequence"/>
</dbReference>
<sequence length="203" mass="22949">MFKTIGLTGSIATGKSTASKFLQELGCTVIDGDVIAREVVEDRRVLKTIEEAFGNEVLDGEGKLRRKKLGEQVFNNEDALKKLNEITHPAIRSRIKDRLKALRTVAGENKNLHCVAIDGALLIEMNLHRWVDEVWVVALPEKEQIARLMARDGISESDARKRIEAQMSTEEKIKYADVVLDNTGDPKYLQVQIKNEMDRLKHQ</sequence>
<dbReference type="HAMAP" id="MF_00376">
    <property type="entry name" value="Dephospho_CoA_kinase"/>
    <property type="match status" value="1"/>
</dbReference>
<comment type="caution">
    <text evidence="10">The sequence shown here is derived from an EMBL/GenBank/DDBJ whole genome shotgun (WGS) entry which is preliminary data.</text>
</comment>
<comment type="similarity">
    <text evidence="1 8">Belongs to the CoaE family.</text>
</comment>
<evidence type="ECO:0000256" key="2">
    <source>
        <dbReference type="ARBA" id="ARBA00022490"/>
    </source>
</evidence>
<comment type="function">
    <text evidence="8">Catalyzes the phosphorylation of the 3'-hydroxyl group of dephosphocoenzyme A to form coenzyme A.</text>
</comment>
<name>A0AA43XJE0_9CLOT</name>
<dbReference type="Gene3D" id="3.40.50.300">
    <property type="entry name" value="P-loop containing nucleotide triphosphate hydrolases"/>
    <property type="match status" value="1"/>
</dbReference>
<evidence type="ECO:0000256" key="9">
    <source>
        <dbReference type="NCBIfam" id="TIGR00152"/>
    </source>
</evidence>
<comment type="subcellular location">
    <subcellularLocation>
        <location evidence="8">Cytoplasm</location>
    </subcellularLocation>
</comment>
<dbReference type="PANTHER" id="PTHR10695">
    <property type="entry name" value="DEPHOSPHO-COA KINASE-RELATED"/>
    <property type="match status" value="1"/>
</dbReference>
<dbReference type="PROSITE" id="PS51219">
    <property type="entry name" value="DPCK"/>
    <property type="match status" value="1"/>
</dbReference>
<comment type="pathway">
    <text evidence="8">Cofactor biosynthesis; coenzyme A biosynthesis; CoA from (R)-pantothenate: step 5/5.</text>
</comment>
<dbReference type="EMBL" id="SUMG01000004">
    <property type="protein sequence ID" value="NBG87918.1"/>
    <property type="molecule type" value="Genomic_DNA"/>
</dbReference>
<evidence type="ECO:0000256" key="8">
    <source>
        <dbReference type="HAMAP-Rule" id="MF_00376"/>
    </source>
</evidence>
<keyword evidence="2 8" id="KW-0963">Cytoplasm</keyword>
<protein>
    <recommendedName>
        <fullName evidence="8 9">Dephospho-CoA kinase</fullName>
        <ecNumber evidence="8 9">2.7.1.24</ecNumber>
    </recommendedName>
    <alternativeName>
        <fullName evidence="8">Dephosphocoenzyme A kinase</fullName>
    </alternativeName>
</protein>
<keyword evidence="3 8" id="KW-0808">Transferase</keyword>
<dbReference type="GO" id="GO:0005524">
    <property type="term" value="F:ATP binding"/>
    <property type="evidence" value="ECO:0007669"/>
    <property type="project" value="UniProtKB-UniRule"/>
</dbReference>
<dbReference type="NCBIfam" id="TIGR00152">
    <property type="entry name" value="dephospho-CoA kinase"/>
    <property type="match status" value="1"/>
</dbReference>
<evidence type="ECO:0000313" key="10">
    <source>
        <dbReference type="EMBL" id="NBG87918.1"/>
    </source>
</evidence>
<feature type="binding site" evidence="8">
    <location>
        <begin position="12"/>
        <end position="17"/>
    </location>
    <ligand>
        <name>ATP</name>
        <dbReference type="ChEBI" id="CHEBI:30616"/>
    </ligand>
</feature>
<dbReference type="InterPro" id="IPR001977">
    <property type="entry name" value="Depp_CoAkinase"/>
</dbReference>
<evidence type="ECO:0000256" key="1">
    <source>
        <dbReference type="ARBA" id="ARBA00009018"/>
    </source>
</evidence>
<dbReference type="GO" id="GO:0004140">
    <property type="term" value="F:dephospho-CoA kinase activity"/>
    <property type="evidence" value="ECO:0007669"/>
    <property type="project" value="UniProtKB-UniRule"/>
</dbReference>
<gene>
    <name evidence="8" type="primary">coaE</name>
    <name evidence="10" type="ORF">ISALK_05335</name>
</gene>
<keyword evidence="11" id="KW-1185">Reference proteome</keyword>
<dbReference type="AlphaFoldDB" id="A0AA43XJE0"/>
<organism evidence="10 11">
    <name type="scientific">Isachenkonia alkalipeptolytica</name>
    <dbReference type="NCBI Taxonomy" id="2565777"/>
    <lineage>
        <taxon>Bacteria</taxon>
        <taxon>Bacillati</taxon>
        <taxon>Bacillota</taxon>
        <taxon>Clostridia</taxon>
        <taxon>Eubacteriales</taxon>
        <taxon>Clostridiaceae</taxon>
        <taxon>Isachenkonia</taxon>
    </lineage>
</organism>